<dbReference type="NCBIfam" id="NF000766">
    <property type="entry name" value="PRK00049.1"/>
    <property type="match status" value="1"/>
</dbReference>
<dbReference type="FunFam" id="2.40.30.10:FF:000001">
    <property type="entry name" value="Elongation factor Tu"/>
    <property type="match status" value="1"/>
</dbReference>
<dbReference type="PANTHER" id="PTHR43721:SF22">
    <property type="entry name" value="ELONGATION FACTOR TU, MITOCHONDRIAL"/>
    <property type="match status" value="1"/>
</dbReference>
<evidence type="ECO:0000256" key="6">
    <source>
        <dbReference type="NCBIfam" id="TIGR00485"/>
    </source>
</evidence>
<dbReference type="InterPro" id="IPR004541">
    <property type="entry name" value="Transl_elong_EFTu/EF1A_bac/org"/>
</dbReference>
<dbReference type="InterPro" id="IPR009000">
    <property type="entry name" value="Transl_B-barrel_sf"/>
</dbReference>
<dbReference type="InterPro" id="IPR004161">
    <property type="entry name" value="EFTu-like_2"/>
</dbReference>
<dbReference type="SUPFAM" id="SSF52540">
    <property type="entry name" value="P-loop containing nucleoside triphosphate hydrolases"/>
    <property type="match status" value="1"/>
</dbReference>
<dbReference type="GO" id="GO:0005525">
    <property type="term" value="F:GTP binding"/>
    <property type="evidence" value="ECO:0007669"/>
    <property type="project" value="UniProtKB-UniRule"/>
</dbReference>
<keyword evidence="1" id="KW-0547">Nucleotide-binding</keyword>
<dbReference type="InterPro" id="IPR050055">
    <property type="entry name" value="EF-Tu_GTPase"/>
</dbReference>
<dbReference type="NCBIfam" id="NF009373">
    <property type="entry name" value="PRK12736.1"/>
    <property type="match status" value="1"/>
</dbReference>
<dbReference type="Gene3D" id="3.40.50.300">
    <property type="entry name" value="P-loop containing nucleotide triphosphate hydrolases"/>
    <property type="match status" value="1"/>
</dbReference>
<dbReference type="PATRIC" id="fig|1619089.3.peg.172"/>
<evidence type="ECO:0000256" key="3">
    <source>
        <dbReference type="ARBA" id="ARBA00022917"/>
    </source>
</evidence>
<dbReference type="NCBIfam" id="TIGR00485">
    <property type="entry name" value="EF-Tu"/>
    <property type="match status" value="1"/>
</dbReference>
<feature type="domain" description="Tr-type G" evidence="7">
    <location>
        <begin position="8"/>
        <end position="197"/>
    </location>
</feature>
<dbReference type="PANTHER" id="PTHR43721">
    <property type="entry name" value="ELONGATION FACTOR TU-RELATED"/>
    <property type="match status" value="1"/>
</dbReference>
<evidence type="ECO:0000256" key="1">
    <source>
        <dbReference type="ARBA" id="ARBA00022741"/>
    </source>
</evidence>
<dbReference type="NCBIfam" id="TIGR00231">
    <property type="entry name" value="small_GTP"/>
    <property type="match status" value="1"/>
</dbReference>
<dbReference type="InterPro" id="IPR004160">
    <property type="entry name" value="Transl_elong_EFTu/EF1A_C"/>
</dbReference>
<reference evidence="8 9" key="1">
    <citation type="journal article" date="2015" name="Nature">
        <title>rRNA introns, odd ribosomes, and small enigmatic genomes across a large radiation of phyla.</title>
        <authorList>
            <person name="Brown C.T."/>
            <person name="Hug L.A."/>
            <person name="Thomas B.C."/>
            <person name="Sharon I."/>
            <person name="Castelle C.J."/>
            <person name="Singh A."/>
            <person name="Wilkins M.J."/>
            <person name="Williams K.H."/>
            <person name="Banfield J.F."/>
        </authorList>
    </citation>
    <scope>NUCLEOTIDE SEQUENCE [LARGE SCALE GENOMIC DNA]</scope>
</reference>
<dbReference type="Gene3D" id="2.40.30.10">
    <property type="entry name" value="Translation factors"/>
    <property type="match status" value="2"/>
</dbReference>
<dbReference type="EMBL" id="LBOV01000002">
    <property type="protein sequence ID" value="KKP44568.1"/>
    <property type="molecule type" value="Genomic_DNA"/>
</dbReference>
<evidence type="ECO:0000313" key="9">
    <source>
        <dbReference type="Proteomes" id="UP000034302"/>
    </source>
</evidence>
<dbReference type="Pfam" id="PF03143">
    <property type="entry name" value="GTP_EFTU_D3"/>
    <property type="match status" value="1"/>
</dbReference>
<dbReference type="SUPFAM" id="SSF50465">
    <property type="entry name" value="EF-Tu/eEF-1alpha/eIF2-gamma C-terminal domain"/>
    <property type="match status" value="1"/>
</dbReference>
<evidence type="ECO:0000313" key="8">
    <source>
        <dbReference type="EMBL" id="KKP44568.1"/>
    </source>
</evidence>
<evidence type="ECO:0000256" key="5">
    <source>
        <dbReference type="ARBA" id="ARBA00029554"/>
    </source>
</evidence>
<sequence>MAEFTRSKPHMNIGTLGHIDHGKTTLVRGILNAFSTEKDKMIDKLDKDPESRAKSITVAVAHVEFETDTRHYALVDCPGHKDYIKNMITGAAQMDGAILVVSSDDGAMPQTKEHILLAKQVGVPKMVVYINKFGDADEEILELIKADVSDLLGKYGFDANAPIIVGNALSAQKGEEEGLASARELIKAVDEYMEIPERDIEKPFLMPIEDVFSIEGRGTVVTGRIERGIIKLAGDVDVLGMGRKPQKTAATGIEMFNKSMKEAQAGDNVGILLRGLKRTDVERGQTLSAPNSVETHTEFKAEVYILSKEEGGRHTPFVTGYKPQFYVRTADVTGEVTLNEGIEMVAPGDNTEFSVKLVAPVVIEKGQGFAIREGGQTVGKGIVTEITK</sequence>
<comment type="caution">
    <text evidence="8">The sequence shown here is derived from an EMBL/GenBank/DDBJ whole genome shotgun (WGS) entry which is preliminary data.</text>
</comment>
<dbReference type="AlphaFoldDB" id="A0A0F9ZK22"/>
<dbReference type="CDD" id="cd03707">
    <property type="entry name" value="EFTU_III"/>
    <property type="match status" value="1"/>
</dbReference>
<name>A0A0F9ZK22_9BACT</name>
<keyword evidence="3" id="KW-0648">Protein biosynthesis</keyword>
<dbReference type="NCBIfam" id="NF009372">
    <property type="entry name" value="PRK12735.1"/>
    <property type="match status" value="1"/>
</dbReference>
<dbReference type="GO" id="GO:0003924">
    <property type="term" value="F:GTPase activity"/>
    <property type="evidence" value="ECO:0007669"/>
    <property type="project" value="InterPro"/>
</dbReference>
<evidence type="ECO:0000256" key="4">
    <source>
        <dbReference type="ARBA" id="ARBA00023134"/>
    </source>
</evidence>
<gene>
    <name evidence="8" type="ORF">UR34_C0002G0071</name>
</gene>
<dbReference type="InterPro" id="IPR033720">
    <property type="entry name" value="EFTU_2"/>
</dbReference>
<dbReference type="PRINTS" id="PR00315">
    <property type="entry name" value="ELONGATNFCT"/>
</dbReference>
<dbReference type="InterPro" id="IPR005225">
    <property type="entry name" value="Small_GTP-bd"/>
</dbReference>
<dbReference type="Pfam" id="PF03144">
    <property type="entry name" value="GTP_EFTU_D2"/>
    <property type="match status" value="1"/>
</dbReference>
<proteinExistence type="predicted"/>
<dbReference type="InterPro" id="IPR009001">
    <property type="entry name" value="Transl_elong_EF1A/Init_IF2_C"/>
</dbReference>
<dbReference type="Pfam" id="PF00009">
    <property type="entry name" value="GTP_EFTU"/>
    <property type="match status" value="1"/>
</dbReference>
<organism evidence="8 9">
    <name type="scientific">candidate division WS6 bacterium GW2011_GWC1_33_20</name>
    <dbReference type="NCBI Taxonomy" id="1619089"/>
    <lineage>
        <taxon>Bacteria</taxon>
        <taxon>Candidatus Dojkabacteria</taxon>
    </lineage>
</organism>
<protein>
    <recommendedName>
        <fullName evidence="5 6">Elongation factor Tu</fullName>
    </recommendedName>
</protein>
<dbReference type="SUPFAM" id="SSF50447">
    <property type="entry name" value="Translation proteins"/>
    <property type="match status" value="1"/>
</dbReference>
<evidence type="ECO:0000256" key="2">
    <source>
        <dbReference type="ARBA" id="ARBA00022768"/>
    </source>
</evidence>
<dbReference type="GO" id="GO:0003746">
    <property type="term" value="F:translation elongation factor activity"/>
    <property type="evidence" value="ECO:0007669"/>
    <property type="project" value="UniProtKB-UniRule"/>
</dbReference>
<keyword evidence="4" id="KW-0342">GTP-binding</keyword>
<keyword evidence="2 8" id="KW-0251">Elongation factor</keyword>
<dbReference type="CDD" id="cd03697">
    <property type="entry name" value="EFTU_II"/>
    <property type="match status" value="1"/>
</dbReference>
<dbReference type="InterPro" id="IPR027417">
    <property type="entry name" value="P-loop_NTPase"/>
</dbReference>
<dbReference type="Proteomes" id="UP000034302">
    <property type="component" value="Unassembled WGS sequence"/>
</dbReference>
<accession>A0A0F9ZK22</accession>
<dbReference type="InterPro" id="IPR000795">
    <property type="entry name" value="T_Tr_GTP-bd_dom"/>
</dbReference>
<dbReference type="PROSITE" id="PS51722">
    <property type="entry name" value="G_TR_2"/>
    <property type="match status" value="1"/>
</dbReference>
<evidence type="ECO:0000259" key="7">
    <source>
        <dbReference type="PROSITE" id="PS51722"/>
    </source>
</evidence>